<comment type="function">
    <text evidence="8">Ligates lysine onto the cytidine present at position 34 of the AUA codon-specific tRNA(Ile) that contains the anticodon CAU, in an ATP-dependent manner. Cytidine is converted to lysidine, thus changing the amino acid specificity of the tRNA from methionine to isoleucine.</text>
</comment>
<keyword evidence="2 8" id="KW-0963">Cytoplasm</keyword>
<protein>
    <recommendedName>
        <fullName evidence="8">tRNA(Ile)-lysidine synthase</fullName>
        <ecNumber evidence="8">6.3.4.19</ecNumber>
    </recommendedName>
    <alternativeName>
        <fullName evidence="8">tRNA(Ile)-2-lysyl-cytidine synthase</fullName>
    </alternativeName>
    <alternativeName>
        <fullName evidence="8">tRNA(Ile)-lysidine synthetase</fullName>
    </alternativeName>
</protein>
<sequence length="447" mass="49199">MTTGGNRRPAASSWPDSLLAPLRALPDDGPLLIALSGGMDSVVLLHAAVHCLAERPGGLAALHINHQLQPNADDCEAFCRELCASLGVSCQVTRVTVPQGATGGRGGLEVAAREARYQVFEAALAEGGTLLMAHHQDDQAETVLFRLLRGSGPAGLAGMPRQRPLGRGRLVRPFLELSRQQLQGHAASTGYRWVEDPSNQDTGFDRNFLRHRVLPLLKQRWPTVLKRLQRSAEGCDEGAQLAASLARLHHQQVASRDGGLRVAELARLTGPEQKNLLRWWIGQRGLPVPERQDWRAALAELTGAGEDRQPELVGQGFVLRRYRGTLYLVSSEQPLPQPCWLEPGRPTRWGDWCLTLEPVVAPSKQIPKIRLSTRQGGERLRPDPGGPSRALKTWLQEQAVPPWERARLPVLTELGEVVAVGDFWISPKYAGAAPERGWRIVVERYCD</sequence>
<dbReference type="Pfam" id="PF11734">
    <property type="entry name" value="TilS_C"/>
    <property type="match status" value="1"/>
</dbReference>
<evidence type="ECO:0000256" key="5">
    <source>
        <dbReference type="ARBA" id="ARBA00022741"/>
    </source>
</evidence>
<comment type="domain">
    <text evidence="8">The N-terminal region contains the highly conserved SGGXDS motif, predicted to be a P-loop motif involved in ATP binding.</text>
</comment>
<dbReference type="SMART" id="SM00977">
    <property type="entry name" value="TilS_C"/>
    <property type="match status" value="1"/>
</dbReference>
<reference evidence="10 11" key="1">
    <citation type="submission" date="2023-10" db="EMBL/GenBank/DDBJ databases">
        <title>Characteristics and mechanism of a salt-tolerant marine origin heterotrophic nitrifying- aerobic denitrifying bacteria Marinobacter xestospongiae HN1.</title>
        <authorList>
            <person name="Qi R."/>
        </authorList>
    </citation>
    <scope>NUCLEOTIDE SEQUENCE [LARGE SCALE GENOMIC DNA]</scope>
    <source>
        <strain evidence="10 11">HN1</strain>
    </source>
</reference>
<dbReference type="PANTHER" id="PTHR43033">
    <property type="entry name" value="TRNA(ILE)-LYSIDINE SYNTHASE-RELATED"/>
    <property type="match status" value="1"/>
</dbReference>
<dbReference type="Proteomes" id="UP001269819">
    <property type="component" value="Unassembled WGS sequence"/>
</dbReference>
<dbReference type="InterPro" id="IPR011063">
    <property type="entry name" value="TilS/TtcA_N"/>
</dbReference>
<feature type="binding site" evidence="8">
    <location>
        <begin position="36"/>
        <end position="41"/>
    </location>
    <ligand>
        <name>ATP</name>
        <dbReference type="ChEBI" id="CHEBI:30616"/>
    </ligand>
</feature>
<dbReference type="Pfam" id="PF09179">
    <property type="entry name" value="TilS"/>
    <property type="match status" value="1"/>
</dbReference>
<dbReference type="SUPFAM" id="SSF82829">
    <property type="entry name" value="MesJ substrate recognition domain-like"/>
    <property type="match status" value="1"/>
</dbReference>
<dbReference type="PANTHER" id="PTHR43033:SF1">
    <property type="entry name" value="TRNA(ILE)-LYSIDINE SYNTHASE-RELATED"/>
    <property type="match status" value="1"/>
</dbReference>
<evidence type="ECO:0000256" key="6">
    <source>
        <dbReference type="ARBA" id="ARBA00022840"/>
    </source>
</evidence>
<feature type="domain" description="Lysidine-tRNA(Ile) synthetase C-terminal" evidence="9">
    <location>
        <begin position="369"/>
        <end position="442"/>
    </location>
</feature>
<dbReference type="Pfam" id="PF01171">
    <property type="entry name" value="ATP_bind_3"/>
    <property type="match status" value="1"/>
</dbReference>
<comment type="catalytic activity">
    <reaction evidence="7 8">
        <text>cytidine(34) in tRNA(Ile2) + L-lysine + ATP = lysidine(34) in tRNA(Ile2) + AMP + diphosphate + H(+)</text>
        <dbReference type="Rhea" id="RHEA:43744"/>
        <dbReference type="Rhea" id="RHEA-COMP:10625"/>
        <dbReference type="Rhea" id="RHEA-COMP:10670"/>
        <dbReference type="ChEBI" id="CHEBI:15378"/>
        <dbReference type="ChEBI" id="CHEBI:30616"/>
        <dbReference type="ChEBI" id="CHEBI:32551"/>
        <dbReference type="ChEBI" id="CHEBI:33019"/>
        <dbReference type="ChEBI" id="CHEBI:82748"/>
        <dbReference type="ChEBI" id="CHEBI:83665"/>
        <dbReference type="ChEBI" id="CHEBI:456215"/>
        <dbReference type="EC" id="6.3.4.19"/>
    </reaction>
</comment>
<comment type="subcellular location">
    <subcellularLocation>
        <location evidence="1 8">Cytoplasm</location>
    </subcellularLocation>
</comment>
<dbReference type="NCBIfam" id="TIGR02432">
    <property type="entry name" value="lysidine_TilS_N"/>
    <property type="match status" value="1"/>
</dbReference>
<evidence type="ECO:0000256" key="7">
    <source>
        <dbReference type="ARBA" id="ARBA00048539"/>
    </source>
</evidence>
<keyword evidence="5 8" id="KW-0547">Nucleotide-binding</keyword>
<keyword evidence="6 8" id="KW-0067">ATP-binding</keyword>
<dbReference type="InterPro" id="IPR012795">
    <property type="entry name" value="tRNA_Ile_lys_synt_N"/>
</dbReference>
<dbReference type="Gene3D" id="1.20.59.20">
    <property type="match status" value="1"/>
</dbReference>
<gene>
    <name evidence="8 10" type="primary">tilS</name>
    <name evidence="10" type="ORF">RYS15_17195</name>
</gene>
<dbReference type="EC" id="6.3.4.19" evidence="8"/>
<dbReference type="SUPFAM" id="SSF56037">
    <property type="entry name" value="PheT/TilS domain"/>
    <property type="match status" value="1"/>
</dbReference>
<dbReference type="InterPro" id="IPR015262">
    <property type="entry name" value="tRNA_Ile_lys_synt_subst-bd"/>
</dbReference>
<dbReference type="CDD" id="cd01992">
    <property type="entry name" value="TilS_N"/>
    <property type="match status" value="1"/>
</dbReference>
<proteinExistence type="inferred from homology"/>
<evidence type="ECO:0000256" key="1">
    <source>
        <dbReference type="ARBA" id="ARBA00004496"/>
    </source>
</evidence>
<dbReference type="NCBIfam" id="TIGR02433">
    <property type="entry name" value="lysidine_TilS_C"/>
    <property type="match status" value="1"/>
</dbReference>
<evidence type="ECO:0000313" key="10">
    <source>
        <dbReference type="EMBL" id="MDV2080425.1"/>
    </source>
</evidence>
<dbReference type="InterPro" id="IPR012094">
    <property type="entry name" value="tRNA_Ile_lys_synt"/>
</dbReference>
<keyword evidence="4 8" id="KW-0819">tRNA processing</keyword>
<dbReference type="InterPro" id="IPR014729">
    <property type="entry name" value="Rossmann-like_a/b/a_fold"/>
</dbReference>
<organism evidence="10 11">
    <name type="scientific">Marinobacter xestospongiae</name>
    <dbReference type="NCBI Taxonomy" id="994319"/>
    <lineage>
        <taxon>Bacteria</taxon>
        <taxon>Pseudomonadati</taxon>
        <taxon>Pseudomonadota</taxon>
        <taxon>Gammaproteobacteria</taxon>
        <taxon>Pseudomonadales</taxon>
        <taxon>Marinobacteraceae</taxon>
        <taxon>Marinobacter</taxon>
    </lineage>
</organism>
<comment type="caution">
    <text evidence="10">The sequence shown here is derived from an EMBL/GenBank/DDBJ whole genome shotgun (WGS) entry which is preliminary data.</text>
</comment>
<dbReference type="HAMAP" id="MF_01161">
    <property type="entry name" value="tRNA_Ile_lys_synt"/>
    <property type="match status" value="1"/>
</dbReference>
<evidence type="ECO:0000313" key="11">
    <source>
        <dbReference type="Proteomes" id="UP001269819"/>
    </source>
</evidence>
<evidence type="ECO:0000259" key="9">
    <source>
        <dbReference type="SMART" id="SM00977"/>
    </source>
</evidence>
<evidence type="ECO:0000256" key="8">
    <source>
        <dbReference type="HAMAP-Rule" id="MF_01161"/>
    </source>
</evidence>
<evidence type="ECO:0000256" key="4">
    <source>
        <dbReference type="ARBA" id="ARBA00022694"/>
    </source>
</evidence>
<dbReference type="SUPFAM" id="SSF52402">
    <property type="entry name" value="Adenine nucleotide alpha hydrolases-like"/>
    <property type="match status" value="1"/>
</dbReference>
<keyword evidence="3 8" id="KW-0436">Ligase</keyword>
<accession>A0ABU3W1L8</accession>
<name>A0ABU3W1L8_9GAMM</name>
<dbReference type="RefSeq" id="WP_316974838.1">
    <property type="nucleotide sequence ID" value="NZ_JAWIIJ010000014.1"/>
</dbReference>
<dbReference type="Gene3D" id="3.40.50.620">
    <property type="entry name" value="HUPs"/>
    <property type="match status" value="1"/>
</dbReference>
<comment type="similarity">
    <text evidence="8">Belongs to the tRNA(Ile)-lysidine synthase family.</text>
</comment>
<dbReference type="GO" id="GO:0032267">
    <property type="term" value="F:tRNA(Ile)-lysidine synthase activity"/>
    <property type="evidence" value="ECO:0007669"/>
    <property type="project" value="UniProtKB-EC"/>
</dbReference>
<keyword evidence="11" id="KW-1185">Reference proteome</keyword>
<dbReference type="InterPro" id="IPR012796">
    <property type="entry name" value="Lysidine-tRNA-synth_C"/>
</dbReference>
<dbReference type="EMBL" id="JAWIIJ010000014">
    <property type="protein sequence ID" value="MDV2080425.1"/>
    <property type="molecule type" value="Genomic_DNA"/>
</dbReference>
<evidence type="ECO:0000256" key="3">
    <source>
        <dbReference type="ARBA" id="ARBA00022598"/>
    </source>
</evidence>
<evidence type="ECO:0000256" key="2">
    <source>
        <dbReference type="ARBA" id="ARBA00022490"/>
    </source>
</evidence>